<feature type="transmembrane region" description="Helical" evidence="7">
    <location>
        <begin position="159"/>
        <end position="181"/>
    </location>
</feature>
<feature type="transmembrane region" description="Helical" evidence="7">
    <location>
        <begin position="383"/>
        <end position="401"/>
    </location>
</feature>
<feature type="transmembrane region" description="Helical" evidence="7">
    <location>
        <begin position="281"/>
        <end position="302"/>
    </location>
</feature>
<comment type="subcellular location">
    <subcellularLocation>
        <location evidence="1">Membrane</location>
        <topology evidence="1">Multi-pass membrane protein</topology>
    </subcellularLocation>
</comment>
<feature type="transmembrane region" description="Helical" evidence="7">
    <location>
        <begin position="84"/>
        <end position="111"/>
    </location>
</feature>
<evidence type="ECO:0000256" key="6">
    <source>
        <dbReference type="ARBA" id="ARBA00023136"/>
    </source>
</evidence>
<dbReference type="EMBL" id="MCFI01000017">
    <property type="protein sequence ID" value="ORY78626.1"/>
    <property type="molecule type" value="Genomic_DNA"/>
</dbReference>
<reference evidence="9 10" key="1">
    <citation type="submission" date="2016-07" db="EMBL/GenBank/DDBJ databases">
        <title>Pervasive Adenine N6-methylation of Active Genes in Fungi.</title>
        <authorList>
            <consortium name="DOE Joint Genome Institute"/>
            <person name="Mondo S.J."/>
            <person name="Dannebaum R.O."/>
            <person name="Kuo R.C."/>
            <person name="Labutti K."/>
            <person name="Haridas S."/>
            <person name="Kuo A."/>
            <person name="Salamov A."/>
            <person name="Ahrendt S.R."/>
            <person name="Lipzen A."/>
            <person name="Sullivan W."/>
            <person name="Andreopoulos W.B."/>
            <person name="Clum A."/>
            <person name="Lindquist E."/>
            <person name="Daum C."/>
            <person name="Ramamoorthy G.K."/>
            <person name="Gryganskyi A."/>
            <person name="Culley D."/>
            <person name="Magnuson J.K."/>
            <person name="James T.Y."/>
            <person name="O'Malley M.A."/>
            <person name="Stajich J.E."/>
            <person name="Spatafora J.W."/>
            <person name="Visel A."/>
            <person name="Grigoriev I.V."/>
        </authorList>
    </citation>
    <scope>NUCLEOTIDE SEQUENCE [LARGE SCALE GENOMIC DNA]</scope>
    <source>
        <strain evidence="9 10">12-1054</strain>
    </source>
</reference>
<keyword evidence="2" id="KW-0813">Transport</keyword>
<evidence type="ECO:0000256" key="2">
    <source>
        <dbReference type="ARBA" id="ARBA00022448"/>
    </source>
</evidence>
<dbReference type="AlphaFoldDB" id="A0A1Y2F5K6"/>
<feature type="transmembrane region" description="Helical" evidence="7">
    <location>
        <begin position="132"/>
        <end position="153"/>
    </location>
</feature>
<dbReference type="GeneID" id="63782510"/>
<evidence type="ECO:0000259" key="8">
    <source>
        <dbReference type="Pfam" id="PF00324"/>
    </source>
</evidence>
<dbReference type="PIRSF" id="PIRSF006060">
    <property type="entry name" value="AA_transporter"/>
    <property type="match status" value="1"/>
</dbReference>
<keyword evidence="3 7" id="KW-0812">Transmembrane</keyword>
<dbReference type="Gene3D" id="1.20.1740.10">
    <property type="entry name" value="Amino acid/polyamine transporter I"/>
    <property type="match status" value="1"/>
</dbReference>
<evidence type="ECO:0000256" key="1">
    <source>
        <dbReference type="ARBA" id="ARBA00004141"/>
    </source>
</evidence>
<sequence>MAEHSQEKFQATKISAAADVNSVHASETSDNVSPIAKPGYQVRRDLKGRHVQMLALGGTIGTGLFIGSGTALQNGGPLGCLLGYFIVALVVYCVIISLCEMTTLFPVSGAFTHYAARFVDPALGFSQGFNYWWCWAVAQGLEVVAAGIIVSYWDTKTPIVVYITVFYILMLSVNLLGTRWFGESEFILSGIKVIALLGLITLGIVLILGGGPTKDRIGFRYWEQGLFAQYNNIPGSLGRFLAFWSTFINGAFSFSGSELVSVTAGEAQNPRKNIPKALKRVLFRLVFLYIGSIFVISMLVPYKSPQLAAASHEAATAAASPFVIFINNAKIPVLPHIINAVILVAVLSAANSDLYAASRTLYALALQSPAMTPRFLTKVTKRGLPINCVLVTASVGLLAYLNLSASATVVFNWLVSLSTVAVLLTWCFICVSYLRFFYACKAQGLDRNTLPYKAPFQPYAAWIGMIVTSVITLFNGFWVFLSGNWSATNFITSYIGIVIFAALYLGYKLWRKTSIIPLNKVDLVTGRMDLDIQLRPEPEKKSIWKRAYDAVL</sequence>
<dbReference type="GO" id="GO:0016020">
    <property type="term" value="C:membrane"/>
    <property type="evidence" value="ECO:0007669"/>
    <property type="project" value="UniProtKB-SubCell"/>
</dbReference>
<dbReference type="STRING" id="56484.A0A1Y2F5K6"/>
<accession>A0A1Y2F5K6</accession>
<keyword evidence="10" id="KW-1185">Reference proteome</keyword>
<evidence type="ECO:0000256" key="5">
    <source>
        <dbReference type="ARBA" id="ARBA00022989"/>
    </source>
</evidence>
<feature type="transmembrane region" description="Helical" evidence="7">
    <location>
        <begin position="53"/>
        <end position="72"/>
    </location>
</feature>
<keyword evidence="4" id="KW-0029">Amino-acid transport</keyword>
<protein>
    <submittedName>
        <fullName evidence="9">AAT family amino acid transporter</fullName>
    </submittedName>
</protein>
<dbReference type="GO" id="GO:0015171">
    <property type="term" value="F:amino acid transmembrane transporter activity"/>
    <property type="evidence" value="ECO:0007669"/>
    <property type="project" value="TreeGrafter"/>
</dbReference>
<dbReference type="Proteomes" id="UP000193685">
    <property type="component" value="Unassembled WGS sequence"/>
</dbReference>
<dbReference type="InterPro" id="IPR050524">
    <property type="entry name" value="APC_YAT"/>
</dbReference>
<organism evidence="9 10">
    <name type="scientific">Protomyces lactucae-debilis</name>
    <dbReference type="NCBI Taxonomy" id="2754530"/>
    <lineage>
        <taxon>Eukaryota</taxon>
        <taxon>Fungi</taxon>
        <taxon>Dikarya</taxon>
        <taxon>Ascomycota</taxon>
        <taxon>Taphrinomycotina</taxon>
        <taxon>Taphrinomycetes</taxon>
        <taxon>Taphrinales</taxon>
        <taxon>Protomycetaceae</taxon>
        <taxon>Protomyces</taxon>
    </lineage>
</organism>
<evidence type="ECO:0000256" key="3">
    <source>
        <dbReference type="ARBA" id="ARBA00022692"/>
    </source>
</evidence>
<evidence type="ECO:0000256" key="4">
    <source>
        <dbReference type="ARBA" id="ARBA00022970"/>
    </source>
</evidence>
<dbReference type="Pfam" id="PF00324">
    <property type="entry name" value="AA_permease"/>
    <property type="match status" value="1"/>
</dbReference>
<dbReference type="RefSeq" id="XP_040723507.1">
    <property type="nucleotide sequence ID" value="XM_040865911.1"/>
</dbReference>
<proteinExistence type="predicted"/>
<dbReference type="InterPro" id="IPR004841">
    <property type="entry name" value="AA-permease/SLC12A_dom"/>
</dbReference>
<dbReference type="PANTHER" id="PTHR43341:SF1">
    <property type="entry name" value="GENERAL AMINO-ACID PERMEASE GAP1"/>
    <property type="match status" value="1"/>
</dbReference>
<dbReference type="OrthoDB" id="3900342at2759"/>
<evidence type="ECO:0000256" key="7">
    <source>
        <dbReference type="SAM" id="Phobius"/>
    </source>
</evidence>
<feature type="transmembrane region" description="Helical" evidence="7">
    <location>
        <begin position="337"/>
        <end position="362"/>
    </location>
</feature>
<keyword evidence="6 7" id="KW-0472">Membrane</keyword>
<feature type="transmembrane region" description="Helical" evidence="7">
    <location>
        <begin position="413"/>
        <end position="438"/>
    </location>
</feature>
<feature type="transmembrane region" description="Helical" evidence="7">
    <location>
        <begin position="193"/>
        <end position="211"/>
    </location>
</feature>
<dbReference type="OMA" id="INYWYSY"/>
<comment type="caution">
    <text evidence="9">The sequence shown here is derived from an EMBL/GenBank/DDBJ whole genome shotgun (WGS) entry which is preliminary data.</text>
</comment>
<keyword evidence="5 7" id="KW-1133">Transmembrane helix</keyword>
<evidence type="ECO:0000313" key="9">
    <source>
        <dbReference type="EMBL" id="ORY78626.1"/>
    </source>
</evidence>
<evidence type="ECO:0000313" key="10">
    <source>
        <dbReference type="Proteomes" id="UP000193685"/>
    </source>
</evidence>
<gene>
    <name evidence="9" type="ORF">BCR37DRAFT_108915</name>
</gene>
<dbReference type="PANTHER" id="PTHR43341">
    <property type="entry name" value="AMINO ACID PERMEASE"/>
    <property type="match status" value="1"/>
</dbReference>
<feature type="transmembrane region" description="Helical" evidence="7">
    <location>
        <begin position="459"/>
        <end position="481"/>
    </location>
</feature>
<feature type="transmembrane region" description="Helical" evidence="7">
    <location>
        <begin position="487"/>
        <end position="507"/>
    </location>
</feature>
<name>A0A1Y2F5K6_PROLT</name>
<dbReference type="FunFam" id="1.20.1740.10:FF:000006">
    <property type="entry name" value="General amino acid permease"/>
    <property type="match status" value="1"/>
</dbReference>
<feature type="domain" description="Amino acid permease/ SLC12A" evidence="8">
    <location>
        <begin position="50"/>
        <end position="515"/>
    </location>
</feature>